<dbReference type="EMBL" id="JAAAML010000001">
    <property type="protein sequence ID" value="MCO6407959.1"/>
    <property type="molecule type" value="Genomic_DNA"/>
</dbReference>
<keyword evidence="1" id="KW-0732">Signal</keyword>
<reference evidence="2 3" key="1">
    <citation type="submission" date="2020-01" db="EMBL/GenBank/DDBJ databases">
        <title>Genomes of bacteria type strains.</title>
        <authorList>
            <person name="Chen J."/>
            <person name="Zhu S."/>
            <person name="Yang J."/>
        </authorList>
    </citation>
    <scope>NUCLEOTIDE SEQUENCE [LARGE SCALE GENOMIC DNA]</scope>
    <source>
        <strain evidence="2 3">DSM 16655</strain>
    </source>
</reference>
<comment type="caution">
    <text evidence="2">The sequence shown here is derived from an EMBL/GenBank/DDBJ whole genome shotgun (WGS) entry which is preliminary data.</text>
</comment>
<dbReference type="RefSeq" id="WP_152008467.1">
    <property type="nucleotide sequence ID" value="NZ_CP159480.1"/>
</dbReference>
<name>A0ABT1CP42_9HYPH</name>
<evidence type="ECO:0008006" key="4">
    <source>
        <dbReference type="Google" id="ProtNLM"/>
    </source>
</evidence>
<evidence type="ECO:0000313" key="3">
    <source>
        <dbReference type="Proteomes" id="UP001320715"/>
    </source>
</evidence>
<dbReference type="Proteomes" id="UP001320715">
    <property type="component" value="Unassembled WGS sequence"/>
</dbReference>
<dbReference type="PROSITE" id="PS51257">
    <property type="entry name" value="PROKAR_LIPOPROTEIN"/>
    <property type="match status" value="1"/>
</dbReference>
<proteinExistence type="predicted"/>
<keyword evidence="3" id="KW-1185">Reference proteome</keyword>
<accession>A0ABT1CP42</accession>
<evidence type="ECO:0000313" key="2">
    <source>
        <dbReference type="EMBL" id="MCO6407959.1"/>
    </source>
</evidence>
<feature type="signal peptide" evidence="1">
    <location>
        <begin position="1"/>
        <end position="22"/>
    </location>
</feature>
<protein>
    <recommendedName>
        <fullName evidence="4">Lipoprotein</fullName>
    </recommendedName>
</protein>
<organism evidence="2 3">
    <name type="scientific">Hoeflea alexandrii</name>
    <dbReference type="NCBI Taxonomy" id="288436"/>
    <lineage>
        <taxon>Bacteria</taxon>
        <taxon>Pseudomonadati</taxon>
        <taxon>Pseudomonadota</taxon>
        <taxon>Alphaproteobacteria</taxon>
        <taxon>Hyphomicrobiales</taxon>
        <taxon>Rhizobiaceae</taxon>
        <taxon>Hoeflea</taxon>
    </lineage>
</organism>
<evidence type="ECO:0000256" key="1">
    <source>
        <dbReference type="SAM" id="SignalP"/>
    </source>
</evidence>
<feature type="chain" id="PRO_5046270249" description="Lipoprotein" evidence="1">
    <location>
        <begin position="23"/>
        <end position="125"/>
    </location>
</feature>
<gene>
    <name evidence="2" type="ORF">GTW23_07190</name>
</gene>
<sequence length="125" mass="12706">MKLSKTLLVPAVGFVLSACAPASGPPAGMSSNAIAVATLQKVNSQAHACWLKDGDFAAYGIVPELDTTSTPRLLIIPRGKPQSLPQAVIIASAGNAQFYGPLSTSPLAGRINGDISRWASGGTGC</sequence>